<keyword evidence="14 19" id="KW-1133">Transmembrane helix</keyword>
<evidence type="ECO:0000256" key="4">
    <source>
        <dbReference type="ARBA" id="ARBA00022527"/>
    </source>
</evidence>
<comment type="catalytic activity">
    <reaction evidence="18">
        <text>L-seryl-[protein] + ATP = O-phospho-L-seryl-[protein] + ADP + H(+)</text>
        <dbReference type="Rhea" id="RHEA:17989"/>
        <dbReference type="Rhea" id="RHEA-COMP:9863"/>
        <dbReference type="Rhea" id="RHEA-COMP:11604"/>
        <dbReference type="ChEBI" id="CHEBI:15378"/>
        <dbReference type="ChEBI" id="CHEBI:29999"/>
        <dbReference type="ChEBI" id="CHEBI:30616"/>
        <dbReference type="ChEBI" id="CHEBI:83421"/>
        <dbReference type="ChEBI" id="CHEBI:456216"/>
        <dbReference type="EC" id="2.7.11.1"/>
    </reaction>
</comment>
<keyword evidence="6" id="KW-0433">Leucine-rich repeat</keyword>
<dbReference type="OrthoDB" id="4062651at2759"/>
<evidence type="ECO:0000256" key="7">
    <source>
        <dbReference type="ARBA" id="ARBA00022679"/>
    </source>
</evidence>
<dbReference type="CDD" id="cd14066">
    <property type="entry name" value="STKc_IRAK"/>
    <property type="match status" value="1"/>
</dbReference>
<dbReference type="Pfam" id="PF13855">
    <property type="entry name" value="LRR_8"/>
    <property type="match status" value="2"/>
</dbReference>
<dbReference type="SUPFAM" id="SSF52058">
    <property type="entry name" value="L domain-like"/>
    <property type="match status" value="1"/>
</dbReference>
<evidence type="ECO:0000256" key="15">
    <source>
        <dbReference type="ARBA" id="ARBA00023136"/>
    </source>
</evidence>
<keyword evidence="11" id="KW-0547">Nucleotide-binding</keyword>
<dbReference type="SUPFAM" id="SSF56112">
    <property type="entry name" value="Protein kinase-like (PK-like)"/>
    <property type="match status" value="1"/>
</dbReference>
<keyword evidence="16" id="KW-0325">Glycoprotein</keyword>
<dbReference type="AlphaFoldDB" id="A0A5N6QWY9"/>
<evidence type="ECO:0000256" key="18">
    <source>
        <dbReference type="ARBA" id="ARBA00048679"/>
    </source>
</evidence>
<dbReference type="InterPro" id="IPR032675">
    <property type="entry name" value="LRR_dom_sf"/>
</dbReference>
<evidence type="ECO:0000256" key="9">
    <source>
        <dbReference type="ARBA" id="ARBA00022729"/>
    </source>
</evidence>
<comment type="similarity">
    <text evidence="2">Belongs to the RLP family.</text>
</comment>
<proteinExistence type="inferred from homology"/>
<evidence type="ECO:0000256" key="11">
    <source>
        <dbReference type="ARBA" id="ARBA00022741"/>
    </source>
</evidence>
<evidence type="ECO:0000256" key="1">
    <source>
        <dbReference type="ARBA" id="ARBA00004479"/>
    </source>
</evidence>
<dbReference type="PANTHER" id="PTHR48007">
    <property type="entry name" value="LEUCINE-RICH REPEAT RECEPTOR-LIKE PROTEIN KINASE PXC1"/>
    <property type="match status" value="1"/>
</dbReference>
<evidence type="ECO:0000256" key="8">
    <source>
        <dbReference type="ARBA" id="ARBA00022692"/>
    </source>
</evidence>
<evidence type="ECO:0000256" key="12">
    <source>
        <dbReference type="ARBA" id="ARBA00022777"/>
    </source>
</evidence>
<dbReference type="EMBL" id="CM017323">
    <property type="protein sequence ID" value="KAE8022057.1"/>
    <property type="molecule type" value="Genomic_DNA"/>
</dbReference>
<keyword evidence="9" id="KW-0732">Signal</keyword>
<gene>
    <name evidence="21" type="ORF">FH972_007891</name>
</gene>
<accession>A0A5N6QWY9</accession>
<dbReference type="Proteomes" id="UP000327013">
    <property type="component" value="Chromosome 3"/>
</dbReference>
<comment type="subcellular location">
    <subcellularLocation>
        <location evidence="1">Membrane</location>
        <topology evidence="1">Single-pass type I membrane protein</topology>
    </subcellularLocation>
</comment>
<dbReference type="InterPro" id="IPR000719">
    <property type="entry name" value="Prot_kinase_dom"/>
</dbReference>
<dbReference type="PANTHER" id="PTHR48007:SF83">
    <property type="entry name" value="PROTEIN KINASE DOMAIN-CONTAINING PROTEIN"/>
    <property type="match status" value="1"/>
</dbReference>
<dbReference type="Pfam" id="PF00560">
    <property type="entry name" value="LRR_1"/>
    <property type="match status" value="1"/>
</dbReference>
<keyword evidence="12" id="KW-0418">Kinase</keyword>
<dbReference type="PROSITE" id="PS50011">
    <property type="entry name" value="PROTEIN_KINASE_DOM"/>
    <property type="match status" value="1"/>
</dbReference>
<dbReference type="FunFam" id="3.80.10.10:FF:000275">
    <property type="entry name" value="Leucine-rich repeat receptor-like protein kinase"/>
    <property type="match status" value="1"/>
</dbReference>
<keyword evidence="10" id="KW-0677">Repeat</keyword>
<dbReference type="InterPro" id="IPR001611">
    <property type="entry name" value="Leu-rich_rpt"/>
</dbReference>
<keyword evidence="15 19" id="KW-0472">Membrane</keyword>
<keyword evidence="13" id="KW-0067">ATP-binding</keyword>
<dbReference type="GO" id="GO:0016020">
    <property type="term" value="C:membrane"/>
    <property type="evidence" value="ECO:0007669"/>
    <property type="project" value="UniProtKB-SubCell"/>
</dbReference>
<keyword evidence="4" id="KW-0723">Serine/threonine-protein kinase</keyword>
<evidence type="ECO:0000256" key="13">
    <source>
        <dbReference type="ARBA" id="ARBA00022840"/>
    </source>
</evidence>
<evidence type="ECO:0000256" key="3">
    <source>
        <dbReference type="ARBA" id="ARBA00012513"/>
    </source>
</evidence>
<dbReference type="Pfam" id="PF00069">
    <property type="entry name" value="Pkinase"/>
    <property type="match status" value="1"/>
</dbReference>
<evidence type="ECO:0000256" key="10">
    <source>
        <dbReference type="ARBA" id="ARBA00022737"/>
    </source>
</evidence>
<keyword evidence="22" id="KW-1185">Reference proteome</keyword>
<reference evidence="21 22" key="1">
    <citation type="submission" date="2019-06" db="EMBL/GenBank/DDBJ databases">
        <title>A chromosomal-level reference genome of Carpinus fangiana (Coryloideae, Betulaceae).</title>
        <authorList>
            <person name="Yang X."/>
            <person name="Wang Z."/>
            <person name="Zhang L."/>
            <person name="Hao G."/>
            <person name="Liu J."/>
            <person name="Yang Y."/>
        </authorList>
    </citation>
    <scope>NUCLEOTIDE SEQUENCE [LARGE SCALE GENOMIC DNA]</scope>
    <source>
        <strain evidence="21">Cfa_2016G</strain>
        <tissue evidence="21">Leaf</tissue>
    </source>
</reference>
<dbReference type="FunFam" id="1.10.510.10:FF:001023">
    <property type="entry name" value="Os07g0541700 protein"/>
    <property type="match status" value="1"/>
</dbReference>
<dbReference type="Pfam" id="PF08263">
    <property type="entry name" value="LRRNT_2"/>
    <property type="match status" value="1"/>
</dbReference>
<protein>
    <recommendedName>
        <fullName evidence="3">non-specific serine/threonine protein kinase</fullName>
        <ecNumber evidence="3">2.7.11.1</ecNumber>
    </recommendedName>
</protein>
<organism evidence="21 22">
    <name type="scientific">Carpinus fangiana</name>
    <dbReference type="NCBI Taxonomy" id="176857"/>
    <lineage>
        <taxon>Eukaryota</taxon>
        <taxon>Viridiplantae</taxon>
        <taxon>Streptophyta</taxon>
        <taxon>Embryophyta</taxon>
        <taxon>Tracheophyta</taxon>
        <taxon>Spermatophyta</taxon>
        <taxon>Magnoliopsida</taxon>
        <taxon>eudicotyledons</taxon>
        <taxon>Gunneridae</taxon>
        <taxon>Pentapetalae</taxon>
        <taxon>rosids</taxon>
        <taxon>fabids</taxon>
        <taxon>Fagales</taxon>
        <taxon>Betulaceae</taxon>
        <taxon>Carpinus</taxon>
    </lineage>
</organism>
<evidence type="ECO:0000256" key="5">
    <source>
        <dbReference type="ARBA" id="ARBA00022553"/>
    </source>
</evidence>
<keyword evidence="5" id="KW-0597">Phosphoprotein</keyword>
<evidence type="ECO:0000259" key="20">
    <source>
        <dbReference type="PROSITE" id="PS50011"/>
    </source>
</evidence>
<evidence type="ECO:0000256" key="14">
    <source>
        <dbReference type="ARBA" id="ARBA00022989"/>
    </source>
</evidence>
<dbReference type="InterPro" id="IPR046959">
    <property type="entry name" value="PRK1-6/SRF4-like"/>
</dbReference>
<evidence type="ECO:0000256" key="16">
    <source>
        <dbReference type="ARBA" id="ARBA00023180"/>
    </source>
</evidence>
<dbReference type="SMART" id="SM00369">
    <property type="entry name" value="LRR_TYP"/>
    <property type="match status" value="3"/>
</dbReference>
<comment type="catalytic activity">
    <reaction evidence="17">
        <text>L-threonyl-[protein] + ATP = O-phospho-L-threonyl-[protein] + ADP + H(+)</text>
        <dbReference type="Rhea" id="RHEA:46608"/>
        <dbReference type="Rhea" id="RHEA-COMP:11060"/>
        <dbReference type="Rhea" id="RHEA-COMP:11605"/>
        <dbReference type="ChEBI" id="CHEBI:15378"/>
        <dbReference type="ChEBI" id="CHEBI:30013"/>
        <dbReference type="ChEBI" id="CHEBI:30616"/>
        <dbReference type="ChEBI" id="CHEBI:61977"/>
        <dbReference type="ChEBI" id="CHEBI:456216"/>
        <dbReference type="EC" id="2.7.11.1"/>
    </reaction>
</comment>
<evidence type="ECO:0000256" key="19">
    <source>
        <dbReference type="SAM" id="Phobius"/>
    </source>
</evidence>
<dbReference type="PROSITE" id="PS51450">
    <property type="entry name" value="LRR"/>
    <property type="match status" value="1"/>
</dbReference>
<evidence type="ECO:0000256" key="6">
    <source>
        <dbReference type="ARBA" id="ARBA00022614"/>
    </source>
</evidence>
<name>A0A5N6QWY9_9ROSI</name>
<dbReference type="Gene3D" id="3.30.200.20">
    <property type="entry name" value="Phosphorylase Kinase, domain 1"/>
    <property type="match status" value="1"/>
</dbReference>
<keyword evidence="7" id="KW-0808">Transferase</keyword>
<dbReference type="EC" id="2.7.11.1" evidence="3"/>
<dbReference type="FunFam" id="3.80.10.10:FF:000722">
    <property type="entry name" value="Leucine-rich repeat receptor-like protein kinase"/>
    <property type="match status" value="1"/>
</dbReference>
<dbReference type="GO" id="GO:0004674">
    <property type="term" value="F:protein serine/threonine kinase activity"/>
    <property type="evidence" value="ECO:0007669"/>
    <property type="project" value="UniProtKB-KW"/>
</dbReference>
<sequence>MNLQIICQSFLICNYFAIVSSLNDEGFALLSFKQSLQNYTNGCLNNWNSSDISPCSWKGVTCRGGRVVSLSIPNRKLVGFLPTALGKLSALRHVNLRNNNFSGILPADFFEARDLQSLVLAGNSLSGPIPPEIGIKLKKLQTLDLSHNSFNSSIPSSLFQCKRLNMLLLGQNNLTGPLPDEFGTSLVTLQKVDLSFNRLSGSIPSTMGNLQSLKGTLDLSHNFFNGSIPASLGSLPQRVYIDLSYNNLSGPIPQNGALSNIGPTAFSGNSLLCGAPLKIPCPSNSQSLFDYPSQNSGGGSGKNRKGSDLGIVIAIVASVIVGICLVWLLVSNRCRKISAYKDGVHVGGCSFEKALMVRRDFFCFAKDNPETLSENIERYNFVQLEQQPSFDLDQLLKASAFLLGKSGNGIVYKVVLGGGPILAVRRLEEDGGSQRFREFQAEVEAIGKVRHPNIVTLRAYCWSLDEKLIIYDYIPNGDLATAIHGKAGTVPFKPLSWPLRLRIMKGIAKGLAYLHEFSHKRYVHGNLKPSNILLGQNMEPHISDFGLRHLVNIDRESQTLDLEQMTNGTPQSSSPYEFLPLSPSATAGSCYQAPEAFKVTRPSQKWDVYSFGVILLEMISGKFPIIKMGFLEVNLVQWIQLSTEERKPLSSVLDPFMAHDLDKEDEIVKVVQIALACVQKNPERRPSMRYVSENLERLASSTYSPTNNQFSSS</sequence>
<evidence type="ECO:0000313" key="22">
    <source>
        <dbReference type="Proteomes" id="UP000327013"/>
    </source>
</evidence>
<keyword evidence="8 19" id="KW-0812">Transmembrane</keyword>
<dbReference type="InterPro" id="IPR003591">
    <property type="entry name" value="Leu-rich_rpt_typical-subtyp"/>
</dbReference>
<dbReference type="InterPro" id="IPR011009">
    <property type="entry name" value="Kinase-like_dom_sf"/>
</dbReference>
<evidence type="ECO:0000313" key="21">
    <source>
        <dbReference type="EMBL" id="KAE8022057.1"/>
    </source>
</evidence>
<evidence type="ECO:0000256" key="2">
    <source>
        <dbReference type="ARBA" id="ARBA00009592"/>
    </source>
</evidence>
<evidence type="ECO:0000256" key="17">
    <source>
        <dbReference type="ARBA" id="ARBA00047899"/>
    </source>
</evidence>
<dbReference type="Gene3D" id="1.10.510.10">
    <property type="entry name" value="Transferase(Phosphotransferase) domain 1"/>
    <property type="match status" value="1"/>
</dbReference>
<feature type="domain" description="Protein kinase" evidence="20">
    <location>
        <begin position="397"/>
        <end position="698"/>
    </location>
</feature>
<dbReference type="GO" id="GO:0005524">
    <property type="term" value="F:ATP binding"/>
    <property type="evidence" value="ECO:0007669"/>
    <property type="project" value="UniProtKB-KW"/>
</dbReference>
<dbReference type="Gene3D" id="3.80.10.10">
    <property type="entry name" value="Ribonuclease Inhibitor"/>
    <property type="match status" value="2"/>
</dbReference>
<feature type="transmembrane region" description="Helical" evidence="19">
    <location>
        <begin position="309"/>
        <end position="330"/>
    </location>
</feature>
<dbReference type="InterPro" id="IPR013210">
    <property type="entry name" value="LRR_N_plant-typ"/>
</dbReference>